<dbReference type="CDD" id="cd18793">
    <property type="entry name" value="SF2_C_SNF"/>
    <property type="match status" value="1"/>
</dbReference>
<evidence type="ECO:0000313" key="13">
    <source>
        <dbReference type="Proteomes" id="UP000622797"/>
    </source>
</evidence>
<evidence type="ECO:0000259" key="10">
    <source>
        <dbReference type="PROSITE" id="PS51192"/>
    </source>
</evidence>
<dbReference type="GO" id="GO:0008270">
    <property type="term" value="F:zinc ion binding"/>
    <property type="evidence" value="ECO:0007669"/>
    <property type="project" value="UniProtKB-KW"/>
</dbReference>
<evidence type="ECO:0000256" key="1">
    <source>
        <dbReference type="ARBA" id="ARBA00004123"/>
    </source>
</evidence>
<proteinExistence type="predicted"/>
<dbReference type="InterPro" id="IPR027417">
    <property type="entry name" value="P-loop_NTPase"/>
</dbReference>
<evidence type="ECO:0000259" key="9">
    <source>
        <dbReference type="PROSITE" id="PS50089"/>
    </source>
</evidence>
<dbReference type="Gene3D" id="3.40.50.300">
    <property type="entry name" value="P-loop containing nucleotide triphosphate hydrolases"/>
    <property type="match status" value="1"/>
</dbReference>
<evidence type="ECO:0000256" key="3">
    <source>
        <dbReference type="ARBA" id="ARBA00022741"/>
    </source>
</evidence>
<keyword evidence="5" id="KW-0378">Hydrolase</keyword>
<dbReference type="Proteomes" id="UP000622797">
    <property type="component" value="Unassembled WGS sequence"/>
</dbReference>
<dbReference type="InterPro" id="IPR000330">
    <property type="entry name" value="SNF2_N"/>
</dbReference>
<evidence type="ECO:0000256" key="6">
    <source>
        <dbReference type="ARBA" id="ARBA00022833"/>
    </source>
</evidence>
<dbReference type="GO" id="GO:0005524">
    <property type="term" value="F:ATP binding"/>
    <property type="evidence" value="ECO:0007669"/>
    <property type="project" value="UniProtKB-KW"/>
</dbReference>
<feature type="domain" description="RING-type" evidence="9">
    <location>
        <begin position="696"/>
        <end position="743"/>
    </location>
</feature>
<dbReference type="GO" id="GO:0006281">
    <property type="term" value="P:DNA repair"/>
    <property type="evidence" value="ECO:0007669"/>
    <property type="project" value="TreeGrafter"/>
</dbReference>
<dbReference type="PROSITE" id="PS50089">
    <property type="entry name" value="ZF_RING_2"/>
    <property type="match status" value="1"/>
</dbReference>
<evidence type="ECO:0000256" key="2">
    <source>
        <dbReference type="ARBA" id="ARBA00022723"/>
    </source>
</evidence>
<dbReference type="GO" id="GO:0005634">
    <property type="term" value="C:nucleus"/>
    <property type="evidence" value="ECO:0007669"/>
    <property type="project" value="UniProtKB-SubCell"/>
</dbReference>
<dbReference type="Gene3D" id="3.40.50.10810">
    <property type="entry name" value="Tandem AAA-ATPase domain"/>
    <property type="match status" value="1"/>
</dbReference>
<protein>
    <submittedName>
        <fullName evidence="12">Uncharacterized protein</fullName>
    </submittedName>
</protein>
<dbReference type="InterPro" id="IPR017907">
    <property type="entry name" value="Znf_RING_CS"/>
</dbReference>
<dbReference type="PANTHER" id="PTHR45626:SF52">
    <property type="entry name" value="SINGLE-STRANDED DNA-DEPENDENT ATPASE (EUROFUNG)"/>
    <property type="match status" value="1"/>
</dbReference>
<keyword evidence="13" id="KW-1185">Reference proteome</keyword>
<dbReference type="Pfam" id="PF00176">
    <property type="entry name" value="SNF2-rel_dom"/>
    <property type="match status" value="1"/>
</dbReference>
<dbReference type="InterPro" id="IPR038718">
    <property type="entry name" value="SNF2-like_sf"/>
</dbReference>
<dbReference type="GO" id="GO:0008094">
    <property type="term" value="F:ATP-dependent activity, acting on DNA"/>
    <property type="evidence" value="ECO:0007669"/>
    <property type="project" value="TreeGrafter"/>
</dbReference>
<reference evidence="12" key="1">
    <citation type="journal article" date="2020" name="BMC Genomics">
        <title>Correction to: Identification and distribution of gene clusters required for synthesis of sphingolipid metabolism inhibitors in diverse species of the filamentous fungus Fusarium.</title>
        <authorList>
            <person name="Kim H.S."/>
            <person name="Lohmar J.M."/>
            <person name="Busman M."/>
            <person name="Brown D.W."/>
            <person name="Naumann T.A."/>
            <person name="Divon H.H."/>
            <person name="Lysoe E."/>
            <person name="Uhlig S."/>
            <person name="Proctor R.H."/>
        </authorList>
    </citation>
    <scope>NUCLEOTIDE SEQUENCE</scope>
    <source>
        <strain evidence="12">NRRL 20472</strain>
    </source>
</reference>
<dbReference type="InterPro" id="IPR014001">
    <property type="entry name" value="Helicase_ATP-bd"/>
</dbReference>
<keyword evidence="4 8" id="KW-0863">Zinc-finger</keyword>
<dbReference type="OrthoDB" id="448448at2759"/>
<dbReference type="PROSITE" id="PS00690">
    <property type="entry name" value="DEAH_ATP_HELICASE"/>
    <property type="match status" value="1"/>
</dbReference>
<evidence type="ECO:0000256" key="4">
    <source>
        <dbReference type="ARBA" id="ARBA00022771"/>
    </source>
</evidence>
<organism evidence="12 13">
    <name type="scientific">Fusarium sarcochroum</name>
    <dbReference type="NCBI Taxonomy" id="1208366"/>
    <lineage>
        <taxon>Eukaryota</taxon>
        <taxon>Fungi</taxon>
        <taxon>Dikarya</taxon>
        <taxon>Ascomycota</taxon>
        <taxon>Pezizomycotina</taxon>
        <taxon>Sordariomycetes</taxon>
        <taxon>Hypocreomycetidae</taxon>
        <taxon>Hypocreales</taxon>
        <taxon>Nectriaceae</taxon>
        <taxon>Fusarium</taxon>
        <taxon>Fusarium lateritium species complex</taxon>
    </lineage>
</organism>
<name>A0A8H4WNR8_9HYPO</name>
<evidence type="ECO:0000313" key="12">
    <source>
        <dbReference type="EMBL" id="KAF4944314.1"/>
    </source>
</evidence>
<dbReference type="SMART" id="SM00490">
    <property type="entry name" value="HELICc"/>
    <property type="match status" value="1"/>
</dbReference>
<keyword evidence="3" id="KW-0547">Nucleotide-binding</keyword>
<dbReference type="SMART" id="SM00487">
    <property type="entry name" value="DEXDc"/>
    <property type="match status" value="1"/>
</dbReference>
<sequence>MALRGSLHFHLFSAWGSHRTLIYTTPQTMSQVLGKRPNDKEKSIQAIKQAKLSHDEEYTTGTETCTIDPRQSKNLLDGVPDSIDPLASSQISYIVISDDEDDDLGDKEAPLSMVQPAVNHIVSGDLVVPLASAIPKSYEVCFGLLFLRSTCEHYIAPLLRCTPASLQIEDGLIKVYIESSRKQITVVKCDTLARVMRKFTVTLTATVCTKQQSMFSASDTKRRNAFHIESTSFCYLRVVVYGFLKEMKDIATSLAEDCLFFQHPGEMEYDRTVKYKNPHYLLPPGEDMPDIESLSVYTCCAKRGGRSGEVRNSLAELDQDQIIRVFNTAYQAKEALRTIEPSQRLATKLKSFIKTPNRGAYDDGGERTRTVREGPVPKHMEIRPDLMWKIGEMGLGKTLSMLSLICHFLDIRRNVTKDKHTCTNTTLIVAPKSTIYGWEKQIRTTDGCVSHIRADEISWATYHGPKRQEVWDSIDSLDIVLTTYETLKSDQSKKSPLFELVWARIVLDEAHRIRNRSSRVFSIMNSIQAESRWCLTGTPIQNYLDDFGALLAFVKVPPFESKWGFNKFISGPINKNKKSLSLLKEVVAATCLRRTKLDHAETLCLPQKNDRLEIIELDDSDRRLYDFFKRSSYLNGYLHPAPDKKGSTNILVLISLLRLICDHGQALLPKSALSAWDERNEGALTWEMLESSIERCTSCESQIEGLDITESIEGRFKCGHLFCGSCMAALQDFADPVWCPECKRMVASGEDSSIPAAGIPTPRDIANIHLTPEYPPSAKVEALLRNIMDKTKSLGREGKPAKCVVFSCWTKMLDLIAIALKNKDITWGRIDGHSSMSKRKRILEIFNSDLRCNVLLASIGAAGEGIDLTGATTVHIMEPQWNPMTEAQAIDRVHRIGQEEDVEIIRYIVSGSIEDREKLTLITESFADDSSRLSTMRNTQWK</sequence>
<dbReference type="InterPro" id="IPR050628">
    <property type="entry name" value="SNF2_RAD54_helicase_TF"/>
</dbReference>
<evidence type="ECO:0000259" key="11">
    <source>
        <dbReference type="PROSITE" id="PS51194"/>
    </source>
</evidence>
<keyword evidence="2" id="KW-0479">Metal-binding</keyword>
<dbReference type="Pfam" id="PF00271">
    <property type="entry name" value="Helicase_C"/>
    <property type="match status" value="1"/>
</dbReference>
<dbReference type="InterPro" id="IPR001650">
    <property type="entry name" value="Helicase_C-like"/>
</dbReference>
<evidence type="ECO:0000256" key="7">
    <source>
        <dbReference type="ARBA" id="ARBA00022840"/>
    </source>
</evidence>
<dbReference type="InterPro" id="IPR049730">
    <property type="entry name" value="SNF2/RAD54-like_C"/>
</dbReference>
<dbReference type="InterPro" id="IPR001841">
    <property type="entry name" value="Znf_RING"/>
</dbReference>
<gene>
    <name evidence="12" type="ORF">FSARC_14703</name>
</gene>
<feature type="domain" description="Helicase C-terminal" evidence="11">
    <location>
        <begin position="779"/>
        <end position="942"/>
    </location>
</feature>
<dbReference type="SUPFAM" id="SSF52540">
    <property type="entry name" value="P-loop containing nucleoside triphosphate hydrolases"/>
    <property type="match status" value="2"/>
</dbReference>
<feature type="domain" description="Helicase ATP-binding" evidence="10">
    <location>
        <begin position="391"/>
        <end position="557"/>
    </location>
</feature>
<dbReference type="CDD" id="cd18008">
    <property type="entry name" value="DEXDc_SHPRH-like"/>
    <property type="match status" value="1"/>
</dbReference>
<dbReference type="PROSITE" id="PS51194">
    <property type="entry name" value="HELICASE_CTER"/>
    <property type="match status" value="1"/>
</dbReference>
<dbReference type="PROSITE" id="PS51192">
    <property type="entry name" value="HELICASE_ATP_BIND_1"/>
    <property type="match status" value="1"/>
</dbReference>
<keyword evidence="7" id="KW-0067">ATP-binding</keyword>
<comment type="caution">
    <text evidence="12">The sequence shown here is derived from an EMBL/GenBank/DDBJ whole genome shotgun (WGS) entry which is preliminary data.</text>
</comment>
<dbReference type="PANTHER" id="PTHR45626">
    <property type="entry name" value="TRANSCRIPTION TERMINATION FACTOR 2-RELATED"/>
    <property type="match status" value="1"/>
</dbReference>
<comment type="subcellular location">
    <subcellularLocation>
        <location evidence="1">Nucleus</location>
    </subcellularLocation>
</comment>
<reference evidence="12" key="2">
    <citation type="submission" date="2020-05" db="EMBL/GenBank/DDBJ databases">
        <authorList>
            <person name="Kim H.-S."/>
            <person name="Proctor R.H."/>
            <person name="Brown D.W."/>
        </authorList>
    </citation>
    <scope>NUCLEOTIDE SEQUENCE</scope>
    <source>
        <strain evidence="12">NRRL 20472</strain>
    </source>
</reference>
<keyword evidence="6" id="KW-0862">Zinc</keyword>
<dbReference type="SUPFAM" id="SSF57850">
    <property type="entry name" value="RING/U-box"/>
    <property type="match status" value="1"/>
</dbReference>
<dbReference type="InterPro" id="IPR002464">
    <property type="entry name" value="DNA/RNA_helicase_DEAH_CS"/>
</dbReference>
<dbReference type="GO" id="GO:0016787">
    <property type="term" value="F:hydrolase activity"/>
    <property type="evidence" value="ECO:0007669"/>
    <property type="project" value="UniProtKB-KW"/>
</dbReference>
<evidence type="ECO:0000256" key="8">
    <source>
        <dbReference type="PROSITE-ProRule" id="PRU00175"/>
    </source>
</evidence>
<dbReference type="PROSITE" id="PS00518">
    <property type="entry name" value="ZF_RING_1"/>
    <property type="match status" value="1"/>
</dbReference>
<feature type="non-terminal residue" evidence="12">
    <location>
        <position position="1"/>
    </location>
</feature>
<dbReference type="EMBL" id="JABEXW010001361">
    <property type="protein sequence ID" value="KAF4944314.1"/>
    <property type="molecule type" value="Genomic_DNA"/>
</dbReference>
<dbReference type="AlphaFoldDB" id="A0A8H4WNR8"/>
<evidence type="ECO:0000256" key="5">
    <source>
        <dbReference type="ARBA" id="ARBA00022801"/>
    </source>
</evidence>
<accession>A0A8H4WNR8</accession>